<protein>
    <recommendedName>
        <fullName evidence="3">DUF177 domain-containing protein</fullName>
    </recommendedName>
</protein>
<dbReference type="PANTHER" id="PTHR34374">
    <property type="entry name" value="LARGE RIBOSOMAL RNA SUBUNIT ACCUMULATION PROTEIN YCED HOMOLOG 1, CHLOROPLASTIC"/>
    <property type="match status" value="1"/>
</dbReference>
<feature type="region of interest" description="Disordered" evidence="1">
    <location>
        <begin position="104"/>
        <end position="123"/>
    </location>
</feature>
<evidence type="ECO:0000256" key="1">
    <source>
        <dbReference type="SAM" id="MobiDB-lite"/>
    </source>
</evidence>
<evidence type="ECO:0008006" key="3">
    <source>
        <dbReference type="Google" id="ProtNLM"/>
    </source>
</evidence>
<name>A0A212J2S6_9BACT</name>
<gene>
    <name evidence="2" type="ORF">KM92DES2_10445</name>
</gene>
<dbReference type="InterPro" id="IPR003772">
    <property type="entry name" value="YceD"/>
</dbReference>
<dbReference type="PANTHER" id="PTHR34374:SF1">
    <property type="entry name" value="LARGE RIBOSOMAL RNA SUBUNIT ACCUMULATION PROTEIN YCED HOMOLOG 1, CHLOROPLASTIC"/>
    <property type="match status" value="1"/>
</dbReference>
<accession>A0A212J2S6</accession>
<dbReference type="EMBL" id="FLUP01000001">
    <property type="protein sequence ID" value="SBV93756.1"/>
    <property type="molecule type" value="Genomic_DNA"/>
</dbReference>
<dbReference type="AlphaFoldDB" id="A0A212J2S6"/>
<reference evidence="2" key="1">
    <citation type="submission" date="2016-04" db="EMBL/GenBank/DDBJ databases">
        <authorList>
            <person name="Evans L.H."/>
            <person name="Alamgir A."/>
            <person name="Owens N."/>
            <person name="Weber N.D."/>
            <person name="Virtaneva K."/>
            <person name="Barbian K."/>
            <person name="Babar A."/>
            <person name="Rosenke K."/>
        </authorList>
    </citation>
    <scope>NUCLEOTIDE SEQUENCE</scope>
    <source>
        <strain evidence="2">92-2</strain>
    </source>
</reference>
<organism evidence="2">
    <name type="scientific">uncultured Desulfovibrio sp</name>
    <dbReference type="NCBI Taxonomy" id="167968"/>
    <lineage>
        <taxon>Bacteria</taxon>
        <taxon>Pseudomonadati</taxon>
        <taxon>Thermodesulfobacteriota</taxon>
        <taxon>Desulfovibrionia</taxon>
        <taxon>Desulfovibrionales</taxon>
        <taxon>Desulfovibrionaceae</taxon>
        <taxon>Desulfovibrio</taxon>
        <taxon>environmental samples</taxon>
    </lineage>
</organism>
<sequence length="204" mass="22910">MIDQQRYEVRLSRYHMQNYRISLNDLSPEGKEFTLDDPAIWQEPMEEFHLECRVSKPLRARILVLPTDGGWLVRGTLEGEVVLPCSRCAEDSMVTIAARFEDFESLPGGSDDEDEEENYAPLPDMDGVTEGRIVFERNAPMLDLAAICWEELMLALPPTPLCRDNCKGLCAGCGVNLNEGMCACTEEEGDPRMAALRGLTLHKN</sequence>
<evidence type="ECO:0000313" key="2">
    <source>
        <dbReference type="EMBL" id="SBV93756.1"/>
    </source>
</evidence>
<dbReference type="Pfam" id="PF02620">
    <property type="entry name" value="YceD"/>
    <property type="match status" value="1"/>
</dbReference>
<proteinExistence type="predicted"/>